<proteinExistence type="predicted"/>
<protein>
    <submittedName>
        <fullName evidence="1">Uncharacterized protein</fullName>
    </submittedName>
</protein>
<name>A0ACB8BIR1_9AGAM</name>
<comment type="caution">
    <text evidence="1">The sequence shown here is derived from an EMBL/GenBank/DDBJ whole genome shotgun (WGS) entry which is preliminary data.</text>
</comment>
<dbReference type="Proteomes" id="UP000790709">
    <property type="component" value="Unassembled WGS sequence"/>
</dbReference>
<accession>A0ACB8BIR1</accession>
<keyword evidence="2" id="KW-1185">Reference proteome</keyword>
<organism evidence="1 2">
    <name type="scientific">Leucogyrophana mollusca</name>
    <dbReference type="NCBI Taxonomy" id="85980"/>
    <lineage>
        <taxon>Eukaryota</taxon>
        <taxon>Fungi</taxon>
        <taxon>Dikarya</taxon>
        <taxon>Basidiomycota</taxon>
        <taxon>Agaricomycotina</taxon>
        <taxon>Agaricomycetes</taxon>
        <taxon>Agaricomycetidae</taxon>
        <taxon>Boletales</taxon>
        <taxon>Boletales incertae sedis</taxon>
        <taxon>Leucogyrophana</taxon>
    </lineage>
</organism>
<gene>
    <name evidence="1" type="ORF">BV22DRAFT_1128780</name>
</gene>
<evidence type="ECO:0000313" key="2">
    <source>
        <dbReference type="Proteomes" id="UP000790709"/>
    </source>
</evidence>
<dbReference type="EMBL" id="MU266396">
    <property type="protein sequence ID" value="KAH7925740.1"/>
    <property type="molecule type" value="Genomic_DNA"/>
</dbReference>
<reference evidence="1" key="1">
    <citation type="journal article" date="2021" name="New Phytol.">
        <title>Evolutionary innovations through gain and loss of genes in the ectomycorrhizal Boletales.</title>
        <authorList>
            <person name="Wu G."/>
            <person name="Miyauchi S."/>
            <person name="Morin E."/>
            <person name="Kuo A."/>
            <person name="Drula E."/>
            <person name="Varga T."/>
            <person name="Kohler A."/>
            <person name="Feng B."/>
            <person name="Cao Y."/>
            <person name="Lipzen A."/>
            <person name="Daum C."/>
            <person name="Hundley H."/>
            <person name="Pangilinan J."/>
            <person name="Johnson J."/>
            <person name="Barry K."/>
            <person name="LaButti K."/>
            <person name="Ng V."/>
            <person name="Ahrendt S."/>
            <person name="Min B."/>
            <person name="Choi I.G."/>
            <person name="Park H."/>
            <person name="Plett J.M."/>
            <person name="Magnuson J."/>
            <person name="Spatafora J.W."/>
            <person name="Nagy L.G."/>
            <person name="Henrissat B."/>
            <person name="Grigoriev I.V."/>
            <person name="Yang Z.L."/>
            <person name="Xu J."/>
            <person name="Martin F.M."/>
        </authorList>
    </citation>
    <scope>NUCLEOTIDE SEQUENCE</scope>
    <source>
        <strain evidence="1">KUC20120723A-06</strain>
    </source>
</reference>
<evidence type="ECO:0000313" key="1">
    <source>
        <dbReference type="EMBL" id="KAH7925740.1"/>
    </source>
</evidence>
<sequence length="315" mass="35463">MADLGLDSTQLIHLRASQYLSAAGLVVLLWDHLLTFGDEVRFIWSAKLSAPKVLFLFNRYVVPIAMIIQAYGFSGLASPRLTSTAFRGLIILESDCSPHSCKGWTAAAASLGMITIGTSNFLVLLRLWVLWDRSRRLMVWTLTLFVLTQITALATTAYLISQMIPFLVYMPTMQVCLLSQKVDFAMLWYPGVAFEVMIFVTTFWNAVDRPRAHNTQMAKILYRDGSAYFFVLFGLRLTNLILAIAAPLSLIFLGVFFIWCAVNVTLTRLILNLRRLSEAESREGFIDDEPPDLPVLLRNGSIASQSYELQTKDSR</sequence>